<dbReference type="InterPro" id="IPR001633">
    <property type="entry name" value="EAL_dom"/>
</dbReference>
<feature type="domain" description="HDOD" evidence="2">
    <location>
        <begin position="207"/>
        <end position="399"/>
    </location>
</feature>
<accession>A0A1T1HFZ8</accession>
<dbReference type="Gene3D" id="1.10.3210.10">
    <property type="entry name" value="Hypothetical protein af1432"/>
    <property type="match status" value="1"/>
</dbReference>
<dbReference type="InterPro" id="IPR014408">
    <property type="entry name" value="dGMP_Pdiesterase_EAL/HD-GYP"/>
</dbReference>
<dbReference type="Pfam" id="PF00563">
    <property type="entry name" value="EAL"/>
    <property type="match status" value="1"/>
</dbReference>
<evidence type="ECO:0000259" key="1">
    <source>
        <dbReference type="PROSITE" id="PS50883"/>
    </source>
</evidence>
<evidence type="ECO:0008006" key="5">
    <source>
        <dbReference type="Google" id="ProtNLM"/>
    </source>
</evidence>
<name>A0A1T1HFZ8_OCELI</name>
<reference evidence="3" key="1">
    <citation type="submission" date="2017-02" db="EMBL/GenBank/DDBJ databases">
        <title>Draft Genome Sequence of the Salt Water Bacterium Oceanospirillum linum ATCC 11336.</title>
        <authorList>
            <person name="Trachtenberg A.M."/>
            <person name="Carney J.G."/>
            <person name="Linnane J.D."/>
            <person name="Rheaume B.A."/>
            <person name="Pitts N.L."/>
            <person name="Mykles D.L."/>
            <person name="Maclea K.S."/>
        </authorList>
    </citation>
    <scope>NUCLEOTIDE SEQUENCE [LARGE SCALE GENOMIC DNA]</scope>
    <source>
        <strain evidence="3">ATCC 11336</strain>
    </source>
</reference>
<dbReference type="EMBL" id="MTSD02000001">
    <property type="protein sequence ID" value="OOV88736.1"/>
    <property type="molecule type" value="Genomic_DNA"/>
</dbReference>
<evidence type="ECO:0000259" key="2">
    <source>
        <dbReference type="PROSITE" id="PS51833"/>
    </source>
</evidence>
<dbReference type="PROSITE" id="PS50883">
    <property type="entry name" value="EAL"/>
    <property type="match status" value="1"/>
</dbReference>
<dbReference type="InterPro" id="IPR013976">
    <property type="entry name" value="HDOD"/>
</dbReference>
<sequence length="409" mass="46626">MPELNHADDVFFLARQAIADRELNLIGYELLYRRSKTATHADVLDHLQASARVYSTALLDLGVGQLGSGLPVSLNIPQLWLEQDELFPSVTSQVVLEVLEQVRPTKQVIESLNRLRSKGYTIALDDFVLTEENLALIPCAQWIKLDTHQYSQKELEETVRTLKSYPVKLVAEKIESWQEYRNLEAMGFDYFQGYFLSRPQVFKGHQANSSQKVLLELLQELYKDDMDVNQLVDTIVKDPGMTYRLLRHINSAGYMFKKEIRSIHQAIVLLGQERLRSMVSLLLWSKSPYRTSSQLPGILVRAKACEELAHFYELDQIQCCFTVGVLSNLHLALGMEAEEMASMLRLEPAIAEGLQGKGVPGEILQLVIAYEQGDWDAMEASDWYRPEVNDCFMNAMNWADTVITEMSKD</sequence>
<dbReference type="PANTHER" id="PTHR33525:SF4">
    <property type="entry name" value="CYCLIC DI-GMP PHOSPHODIESTERASE CDGJ"/>
    <property type="match status" value="1"/>
</dbReference>
<feature type="domain" description="EAL" evidence="1">
    <location>
        <begin position="1"/>
        <end position="213"/>
    </location>
</feature>
<evidence type="ECO:0000313" key="3">
    <source>
        <dbReference type="EMBL" id="OOV88736.1"/>
    </source>
</evidence>
<organism evidence="3 4">
    <name type="scientific">Oceanospirillum linum</name>
    <dbReference type="NCBI Taxonomy" id="966"/>
    <lineage>
        <taxon>Bacteria</taxon>
        <taxon>Pseudomonadati</taxon>
        <taxon>Pseudomonadota</taxon>
        <taxon>Gammaproteobacteria</taxon>
        <taxon>Oceanospirillales</taxon>
        <taxon>Oceanospirillaceae</taxon>
        <taxon>Oceanospirillum</taxon>
    </lineage>
</organism>
<dbReference type="SUPFAM" id="SSF109604">
    <property type="entry name" value="HD-domain/PDEase-like"/>
    <property type="match status" value="1"/>
</dbReference>
<keyword evidence="4" id="KW-1185">Reference proteome</keyword>
<evidence type="ECO:0000313" key="4">
    <source>
        <dbReference type="Proteomes" id="UP000190064"/>
    </source>
</evidence>
<dbReference type="Proteomes" id="UP000190064">
    <property type="component" value="Unassembled WGS sequence"/>
</dbReference>
<dbReference type="Gene3D" id="3.20.20.450">
    <property type="entry name" value="EAL domain"/>
    <property type="match status" value="1"/>
</dbReference>
<proteinExistence type="predicted"/>
<dbReference type="PANTHER" id="PTHR33525">
    <property type="match status" value="1"/>
</dbReference>
<comment type="caution">
    <text evidence="3">The sequence shown here is derived from an EMBL/GenBank/DDBJ whole genome shotgun (WGS) entry which is preliminary data.</text>
</comment>
<dbReference type="InterPro" id="IPR052340">
    <property type="entry name" value="RNase_Y/CdgJ"/>
</dbReference>
<dbReference type="PIRSF" id="PIRSF003180">
    <property type="entry name" value="DiGMPpdiest_YuxH"/>
    <property type="match status" value="1"/>
</dbReference>
<gene>
    <name evidence="3" type="ORF">BTA35_0204455</name>
</gene>
<dbReference type="InterPro" id="IPR035919">
    <property type="entry name" value="EAL_sf"/>
</dbReference>
<dbReference type="SMART" id="SM00052">
    <property type="entry name" value="EAL"/>
    <property type="match status" value="1"/>
</dbReference>
<protein>
    <recommendedName>
        <fullName evidence="5">HDOD domain-containing protein</fullName>
    </recommendedName>
</protein>
<dbReference type="RefSeq" id="WP_077243183.1">
    <property type="nucleotide sequence ID" value="NZ_FXTS01000004.1"/>
</dbReference>
<dbReference type="STRING" id="966.BTA35_0204455"/>
<dbReference type="AlphaFoldDB" id="A0A1T1HFZ8"/>
<dbReference type="PROSITE" id="PS51833">
    <property type="entry name" value="HDOD"/>
    <property type="match status" value="1"/>
</dbReference>
<dbReference type="SUPFAM" id="SSF141868">
    <property type="entry name" value="EAL domain-like"/>
    <property type="match status" value="1"/>
</dbReference>
<dbReference type="Pfam" id="PF08668">
    <property type="entry name" value="HDOD"/>
    <property type="match status" value="1"/>
</dbReference>